<evidence type="ECO:0000259" key="14">
    <source>
        <dbReference type="PROSITE" id="PS51044"/>
    </source>
</evidence>
<keyword evidence="9" id="KW-0862">Zinc</keyword>
<keyword evidence="6" id="KW-0479">Metal-binding</keyword>
<evidence type="ECO:0000256" key="7">
    <source>
        <dbReference type="ARBA" id="ARBA00022771"/>
    </source>
</evidence>
<comment type="subcellular location">
    <subcellularLocation>
        <location evidence="1">Nucleus</location>
    </subcellularLocation>
</comment>
<dbReference type="EMBL" id="HBUF01568065">
    <property type="protein sequence ID" value="CAG6765392.1"/>
    <property type="molecule type" value="Transcribed_RNA"/>
</dbReference>
<evidence type="ECO:0000256" key="8">
    <source>
        <dbReference type="ARBA" id="ARBA00022786"/>
    </source>
</evidence>
<keyword evidence="8" id="KW-0833">Ubl conjugation pathway</keyword>
<keyword evidence="10" id="KW-0539">Nucleus</keyword>
<dbReference type="GO" id="GO:0016925">
    <property type="term" value="P:protein sumoylation"/>
    <property type="evidence" value="ECO:0007669"/>
    <property type="project" value="UniProtKB-UniPathway"/>
</dbReference>
<accession>A0A8D9AHL9</accession>
<dbReference type="InterPro" id="IPR004181">
    <property type="entry name" value="Znf_MIZ"/>
</dbReference>
<keyword evidence="15" id="KW-0436">Ligase</keyword>
<feature type="domain" description="SP-RING-type" evidence="14">
    <location>
        <begin position="210"/>
        <end position="296"/>
    </location>
</feature>
<evidence type="ECO:0000256" key="9">
    <source>
        <dbReference type="ARBA" id="ARBA00022833"/>
    </source>
</evidence>
<evidence type="ECO:0000256" key="12">
    <source>
        <dbReference type="ARBA" id="ARBA00032533"/>
    </source>
</evidence>
<keyword evidence="5" id="KW-0808">Transferase</keyword>
<dbReference type="GO" id="GO:0061665">
    <property type="term" value="F:SUMO ligase activity"/>
    <property type="evidence" value="ECO:0007669"/>
    <property type="project" value="TreeGrafter"/>
</dbReference>
<evidence type="ECO:0000256" key="5">
    <source>
        <dbReference type="ARBA" id="ARBA00022679"/>
    </source>
</evidence>
<dbReference type="SUPFAM" id="SSF57850">
    <property type="entry name" value="RING/U-box"/>
    <property type="match status" value="1"/>
</dbReference>
<dbReference type="GO" id="GO:0000724">
    <property type="term" value="P:double-strand break repair via homologous recombination"/>
    <property type="evidence" value="ECO:0007669"/>
    <property type="project" value="InterPro"/>
</dbReference>
<evidence type="ECO:0000256" key="4">
    <source>
        <dbReference type="ARBA" id="ARBA00020923"/>
    </source>
</evidence>
<dbReference type="PANTHER" id="PTHR21330:SF1">
    <property type="entry name" value="E3 SUMO-PROTEIN LIGASE NSE2"/>
    <property type="match status" value="1"/>
</dbReference>
<evidence type="ECO:0000256" key="10">
    <source>
        <dbReference type="ARBA" id="ARBA00023242"/>
    </source>
</evidence>
<evidence type="ECO:0000313" key="15">
    <source>
        <dbReference type="EMBL" id="CAG6765392.1"/>
    </source>
</evidence>
<dbReference type="InterPro" id="IPR013083">
    <property type="entry name" value="Znf_RING/FYVE/PHD"/>
</dbReference>
<dbReference type="GO" id="GO:0005634">
    <property type="term" value="C:nucleus"/>
    <property type="evidence" value="ECO:0007669"/>
    <property type="project" value="UniProtKB-SubCell"/>
</dbReference>
<proteinExistence type="inferred from homology"/>
<dbReference type="Gene3D" id="3.30.40.10">
    <property type="entry name" value="Zinc/RING finger domain, C3HC4 (zinc finger)"/>
    <property type="match status" value="1"/>
</dbReference>
<dbReference type="Pfam" id="PF11789">
    <property type="entry name" value="zf-Nse"/>
    <property type="match status" value="1"/>
</dbReference>
<keyword evidence="7 13" id="KW-0863">Zinc-finger</keyword>
<sequence length="297" mass="34977">MFHESSYLNFVKCEIGLVRTYSEVPRSEVPWNSEINKISDFRSIRLRSFQQTLVIVRRIQIGRTRKIKQSNFSNKLCTKIRRTNEEESAREENKSKEIMAVSSEWTQMTSDIQDLLVDNCVMVSKYTTDAEKKELTDQMADVMKEVCQLNKNFANQKKALHWCQNLQETEDVDYEAEYKKKLADVKKGDKYNVENDQLYKGFMERVDDLCSNDFEVEETDMNFLDPITKQTIKQPVKSQVCGHIYDRDSIDSMFRGRDAFIRCPYVGCPNKLRKQDIQEDKHLSQKFERFLVSSQSK</sequence>
<evidence type="ECO:0000256" key="6">
    <source>
        <dbReference type="ARBA" id="ARBA00022723"/>
    </source>
</evidence>
<evidence type="ECO:0000256" key="13">
    <source>
        <dbReference type="PROSITE-ProRule" id="PRU00452"/>
    </source>
</evidence>
<dbReference type="PROSITE" id="PS51044">
    <property type="entry name" value="ZF_SP_RING"/>
    <property type="match status" value="1"/>
</dbReference>
<protein>
    <recommendedName>
        <fullName evidence="4">E3 SUMO-protein ligase NSE2</fullName>
    </recommendedName>
    <alternativeName>
        <fullName evidence="11">E3 SUMO-protein transferase NSE2</fullName>
    </alternativeName>
    <alternativeName>
        <fullName evidence="12">Non-structural maintenance of chromosomes element 2 homolog</fullName>
    </alternativeName>
</protein>
<comment type="similarity">
    <text evidence="3">Belongs to the NSE2 family.</text>
</comment>
<reference evidence="15" key="1">
    <citation type="submission" date="2021-05" db="EMBL/GenBank/DDBJ databases">
        <authorList>
            <person name="Alioto T."/>
            <person name="Alioto T."/>
            <person name="Gomez Garrido J."/>
        </authorList>
    </citation>
    <scope>NUCLEOTIDE SEQUENCE</scope>
</reference>
<dbReference type="InterPro" id="IPR026846">
    <property type="entry name" value="Nse2(Mms21)"/>
</dbReference>
<evidence type="ECO:0000256" key="11">
    <source>
        <dbReference type="ARBA" id="ARBA00031731"/>
    </source>
</evidence>
<dbReference type="UniPathway" id="UPA00886"/>
<organism evidence="15">
    <name type="scientific">Cacopsylla melanoneura</name>
    <dbReference type="NCBI Taxonomy" id="428564"/>
    <lineage>
        <taxon>Eukaryota</taxon>
        <taxon>Metazoa</taxon>
        <taxon>Ecdysozoa</taxon>
        <taxon>Arthropoda</taxon>
        <taxon>Hexapoda</taxon>
        <taxon>Insecta</taxon>
        <taxon>Pterygota</taxon>
        <taxon>Neoptera</taxon>
        <taxon>Paraneoptera</taxon>
        <taxon>Hemiptera</taxon>
        <taxon>Sternorrhyncha</taxon>
        <taxon>Psylloidea</taxon>
        <taxon>Psyllidae</taxon>
        <taxon>Psyllinae</taxon>
        <taxon>Cacopsylla</taxon>
    </lineage>
</organism>
<evidence type="ECO:0000256" key="2">
    <source>
        <dbReference type="ARBA" id="ARBA00004718"/>
    </source>
</evidence>
<dbReference type="AlphaFoldDB" id="A0A8D9AHL9"/>
<comment type="pathway">
    <text evidence="2">Protein modification; protein sumoylation.</text>
</comment>
<dbReference type="CDD" id="cd16651">
    <property type="entry name" value="SPL-RING_NSE2"/>
    <property type="match status" value="1"/>
</dbReference>
<evidence type="ECO:0000256" key="3">
    <source>
        <dbReference type="ARBA" id="ARBA00008212"/>
    </source>
</evidence>
<dbReference type="PANTHER" id="PTHR21330">
    <property type="entry name" value="E3 SUMO-PROTEIN LIGASE NSE2"/>
    <property type="match status" value="1"/>
</dbReference>
<evidence type="ECO:0000256" key="1">
    <source>
        <dbReference type="ARBA" id="ARBA00004123"/>
    </source>
</evidence>
<dbReference type="GO" id="GO:0016874">
    <property type="term" value="F:ligase activity"/>
    <property type="evidence" value="ECO:0007669"/>
    <property type="project" value="UniProtKB-KW"/>
</dbReference>
<dbReference type="GO" id="GO:0008270">
    <property type="term" value="F:zinc ion binding"/>
    <property type="evidence" value="ECO:0007669"/>
    <property type="project" value="UniProtKB-KW"/>
</dbReference>
<dbReference type="GO" id="GO:0030915">
    <property type="term" value="C:Smc5-Smc6 complex"/>
    <property type="evidence" value="ECO:0007669"/>
    <property type="project" value="InterPro"/>
</dbReference>
<name>A0A8D9AHL9_9HEMI</name>